<dbReference type="AlphaFoldDB" id="A0A2P8HAT5"/>
<keyword evidence="2" id="KW-1185">Reference proteome</keyword>
<evidence type="ECO:0000313" key="2">
    <source>
        <dbReference type="Proteomes" id="UP000240971"/>
    </source>
</evidence>
<dbReference type="EMBL" id="PYAW01000008">
    <property type="protein sequence ID" value="PSL43336.1"/>
    <property type="molecule type" value="Genomic_DNA"/>
</dbReference>
<evidence type="ECO:0000313" key="1">
    <source>
        <dbReference type="EMBL" id="PSL43336.1"/>
    </source>
</evidence>
<gene>
    <name evidence="1" type="ORF">CLV51_10825</name>
</gene>
<proteinExistence type="predicted"/>
<accession>A0A2P8HAT5</accession>
<reference evidence="1 2" key="1">
    <citation type="submission" date="2018-03" db="EMBL/GenBank/DDBJ databases">
        <title>Genomic Encyclopedia of Archaeal and Bacterial Type Strains, Phase II (KMG-II): from individual species to whole genera.</title>
        <authorList>
            <person name="Goeker M."/>
        </authorList>
    </citation>
    <scope>NUCLEOTIDE SEQUENCE [LARGE SCALE GENOMIC DNA]</scope>
    <source>
        <strain evidence="1 2">DSM 24859</strain>
    </source>
</reference>
<organism evidence="1 2">
    <name type="scientific">Chitinophaga niastensis</name>
    <dbReference type="NCBI Taxonomy" id="536980"/>
    <lineage>
        <taxon>Bacteria</taxon>
        <taxon>Pseudomonadati</taxon>
        <taxon>Bacteroidota</taxon>
        <taxon>Chitinophagia</taxon>
        <taxon>Chitinophagales</taxon>
        <taxon>Chitinophagaceae</taxon>
        <taxon>Chitinophaga</taxon>
    </lineage>
</organism>
<comment type="caution">
    <text evidence="1">The sequence shown here is derived from an EMBL/GenBank/DDBJ whole genome shotgun (WGS) entry which is preliminary data.</text>
</comment>
<dbReference type="Proteomes" id="UP000240971">
    <property type="component" value="Unassembled WGS sequence"/>
</dbReference>
<sequence length="111" mass="12869">MSEDFSGCCLNQDLTDFMDYPDGCYVVLFLSKIYAIISAKISANQDHHKNHNNHSSDNLPQKSAAYFRSGYHTGRFLPEPTVTVTRNPTVDTVSYKWRYYYKYISQLPGKW</sequence>
<name>A0A2P8HAT5_CHINA</name>
<protein>
    <submittedName>
        <fullName evidence="1">Uncharacterized protein</fullName>
    </submittedName>
</protein>